<feature type="coiled-coil region" evidence="1">
    <location>
        <begin position="23"/>
        <end position="50"/>
    </location>
</feature>
<dbReference type="EMBL" id="CATQJL010000326">
    <property type="protein sequence ID" value="CAJ0608880.1"/>
    <property type="molecule type" value="Genomic_DNA"/>
</dbReference>
<keyword evidence="2" id="KW-0812">Transmembrane</keyword>
<gene>
    <name evidence="3" type="ORF">CYNAS_LOCUS20863</name>
</gene>
<keyword evidence="4" id="KW-1185">Reference proteome</keyword>
<evidence type="ECO:0000256" key="1">
    <source>
        <dbReference type="SAM" id="Coils"/>
    </source>
</evidence>
<keyword evidence="2" id="KW-1133">Transmembrane helix</keyword>
<proteinExistence type="predicted"/>
<reference evidence="3" key="1">
    <citation type="submission" date="2023-07" db="EMBL/GenBank/DDBJ databases">
        <authorList>
            <consortium name="CYATHOMIX"/>
        </authorList>
    </citation>
    <scope>NUCLEOTIDE SEQUENCE</scope>
    <source>
        <strain evidence="3">N/A</strain>
    </source>
</reference>
<dbReference type="Proteomes" id="UP001176961">
    <property type="component" value="Unassembled WGS sequence"/>
</dbReference>
<accession>A0AA36HER1</accession>
<protein>
    <submittedName>
        <fullName evidence="3">Uncharacterized protein</fullName>
    </submittedName>
</protein>
<evidence type="ECO:0000256" key="2">
    <source>
        <dbReference type="SAM" id="Phobius"/>
    </source>
</evidence>
<name>A0AA36HER1_CYLNA</name>
<sequence>MPSTAPVIERTFKVVVDHVGGTVADEGVELKALQQQLEEEKGRVRVLEDKIGRITHLRVPPTYQRPVQEVKPLHKEYGARRGEPTLDGVPHHVLVHHAWFRICSVHSWLNGAGFSSSTKSDVQRNAAAGNEAEHALHLYSVLFLYLYILLLLL</sequence>
<organism evidence="3 4">
    <name type="scientific">Cylicocyclus nassatus</name>
    <name type="common">Nematode worm</name>
    <dbReference type="NCBI Taxonomy" id="53992"/>
    <lineage>
        <taxon>Eukaryota</taxon>
        <taxon>Metazoa</taxon>
        <taxon>Ecdysozoa</taxon>
        <taxon>Nematoda</taxon>
        <taxon>Chromadorea</taxon>
        <taxon>Rhabditida</taxon>
        <taxon>Rhabditina</taxon>
        <taxon>Rhabditomorpha</taxon>
        <taxon>Strongyloidea</taxon>
        <taxon>Strongylidae</taxon>
        <taxon>Cylicocyclus</taxon>
    </lineage>
</organism>
<comment type="caution">
    <text evidence="3">The sequence shown here is derived from an EMBL/GenBank/DDBJ whole genome shotgun (WGS) entry which is preliminary data.</text>
</comment>
<feature type="transmembrane region" description="Helical" evidence="2">
    <location>
        <begin position="134"/>
        <end position="152"/>
    </location>
</feature>
<keyword evidence="1" id="KW-0175">Coiled coil</keyword>
<evidence type="ECO:0000313" key="4">
    <source>
        <dbReference type="Proteomes" id="UP001176961"/>
    </source>
</evidence>
<dbReference type="AlphaFoldDB" id="A0AA36HER1"/>
<keyword evidence="2" id="KW-0472">Membrane</keyword>
<evidence type="ECO:0000313" key="3">
    <source>
        <dbReference type="EMBL" id="CAJ0608880.1"/>
    </source>
</evidence>